<dbReference type="InterPro" id="IPR011304">
    <property type="entry name" value="L-lactate_DH"/>
</dbReference>
<evidence type="ECO:0000256" key="4">
    <source>
        <dbReference type="ARBA" id="ARBA00012967"/>
    </source>
</evidence>
<proteinExistence type="inferred from homology"/>
<dbReference type="EC" id="1.1.1.27" evidence="4 8"/>
<sequence>MKVSVIGAGAVGVSVCQYLLLNGACDSLVLVDLNAQKAEGEILDFGHTTSLTFSRNVRLTHGTYADCAGSRLVIITAGAQLKPGQTRDELALINARITVEIARELEQVAPEAILLFATNPVDLVTRFVIRNTSYPAERVISSGCVLDSARFMKIVADRLNLDPKNVFGYVLGEHGKTSFIPWSLTNIGGLSMDAWCDMVGAARFDQVELLEAVKQAGFEIFQRKQNTNHGIAASLYRIVQAILFNEGSILPVGVLLQGEYGLEDCVLSVPALVDGRGIARILSYPLTAQELAQLHHSARYLQQLAQQVSAQSGLN</sequence>
<evidence type="ECO:0000259" key="11">
    <source>
        <dbReference type="Pfam" id="PF02866"/>
    </source>
</evidence>
<dbReference type="SUPFAM" id="SSF51735">
    <property type="entry name" value="NAD(P)-binding Rossmann-fold domains"/>
    <property type="match status" value="1"/>
</dbReference>
<evidence type="ECO:0000256" key="3">
    <source>
        <dbReference type="ARBA" id="ARBA00006054"/>
    </source>
</evidence>
<dbReference type="Gene3D" id="3.40.50.720">
    <property type="entry name" value="NAD(P)-binding Rossmann-like Domain"/>
    <property type="match status" value="1"/>
</dbReference>
<dbReference type="Gene3D" id="3.90.110.10">
    <property type="entry name" value="Lactate dehydrogenase/glycoside hydrolase, family 4, C-terminal"/>
    <property type="match status" value="1"/>
</dbReference>
<dbReference type="Proteomes" id="UP001595692">
    <property type="component" value="Unassembled WGS sequence"/>
</dbReference>
<keyword evidence="5 9" id="KW-0560">Oxidoreductase</keyword>
<comment type="catalytic activity">
    <reaction evidence="7">
        <text>(S)-lactate + NAD(+) = pyruvate + NADH + H(+)</text>
        <dbReference type="Rhea" id="RHEA:23444"/>
        <dbReference type="ChEBI" id="CHEBI:15361"/>
        <dbReference type="ChEBI" id="CHEBI:15378"/>
        <dbReference type="ChEBI" id="CHEBI:16651"/>
        <dbReference type="ChEBI" id="CHEBI:57540"/>
        <dbReference type="ChEBI" id="CHEBI:57945"/>
        <dbReference type="EC" id="1.1.1.27"/>
    </reaction>
</comment>
<dbReference type="Pfam" id="PF02866">
    <property type="entry name" value="Ldh_1_C"/>
    <property type="match status" value="1"/>
</dbReference>
<comment type="caution">
    <text evidence="12">The sequence shown here is derived from an EMBL/GenBank/DDBJ whole genome shotgun (WGS) entry which is preliminary data.</text>
</comment>
<evidence type="ECO:0000256" key="5">
    <source>
        <dbReference type="ARBA" id="ARBA00023002"/>
    </source>
</evidence>
<evidence type="ECO:0000313" key="12">
    <source>
        <dbReference type="EMBL" id="MFC3914538.1"/>
    </source>
</evidence>
<dbReference type="InterPro" id="IPR015955">
    <property type="entry name" value="Lactate_DH/Glyco_Ohase_4_C"/>
</dbReference>
<evidence type="ECO:0000259" key="10">
    <source>
        <dbReference type="Pfam" id="PF00056"/>
    </source>
</evidence>
<comment type="function">
    <text evidence="1">Catalyzes the reversible oxidation of malate to oxaloacetate.</text>
</comment>
<feature type="domain" description="Lactate/malate dehydrogenase C-terminal" evidence="11">
    <location>
        <begin position="146"/>
        <end position="308"/>
    </location>
</feature>
<dbReference type="NCBIfam" id="TIGR01771">
    <property type="entry name" value="L-LDH-NAD"/>
    <property type="match status" value="1"/>
</dbReference>
<dbReference type="InterPro" id="IPR001236">
    <property type="entry name" value="Lactate/malate_DH_N"/>
</dbReference>
<dbReference type="InterPro" id="IPR036291">
    <property type="entry name" value="NAD(P)-bd_dom_sf"/>
</dbReference>
<keyword evidence="6" id="KW-0520">NAD</keyword>
<dbReference type="PANTHER" id="PTHR43128">
    <property type="entry name" value="L-2-HYDROXYCARBOXYLATE DEHYDROGENASE (NAD(P)(+))"/>
    <property type="match status" value="1"/>
</dbReference>
<keyword evidence="13" id="KW-1185">Reference proteome</keyword>
<evidence type="ECO:0000256" key="1">
    <source>
        <dbReference type="ARBA" id="ARBA00003966"/>
    </source>
</evidence>
<dbReference type="RefSeq" id="WP_377153511.1">
    <property type="nucleotide sequence ID" value="NZ_JBHSAF010000014.1"/>
</dbReference>
<protein>
    <recommendedName>
        <fullName evidence="4 8">L-lactate dehydrogenase</fullName>
        <ecNumber evidence="4 8">1.1.1.27</ecNumber>
    </recommendedName>
</protein>
<dbReference type="PRINTS" id="PR00086">
    <property type="entry name" value="LLDHDRGNASE"/>
</dbReference>
<dbReference type="SUPFAM" id="SSF56327">
    <property type="entry name" value="LDH C-terminal domain-like"/>
    <property type="match status" value="1"/>
</dbReference>
<evidence type="ECO:0000256" key="6">
    <source>
        <dbReference type="ARBA" id="ARBA00023027"/>
    </source>
</evidence>
<accession>A0ABV8CQW5</accession>
<organism evidence="12 13">
    <name type="scientific">Pseudaeromonas sharmana</name>
    <dbReference type="NCBI Taxonomy" id="328412"/>
    <lineage>
        <taxon>Bacteria</taxon>
        <taxon>Pseudomonadati</taxon>
        <taxon>Pseudomonadota</taxon>
        <taxon>Gammaproteobacteria</taxon>
        <taxon>Aeromonadales</taxon>
        <taxon>Aeromonadaceae</taxon>
        <taxon>Pseudaeromonas</taxon>
    </lineage>
</organism>
<gene>
    <name evidence="12" type="ORF">ACFOSS_13860</name>
</gene>
<feature type="domain" description="Lactate/malate dehydrogenase N-terminal" evidence="10">
    <location>
        <begin position="1"/>
        <end position="140"/>
    </location>
</feature>
<evidence type="ECO:0000256" key="8">
    <source>
        <dbReference type="NCBIfam" id="TIGR01771"/>
    </source>
</evidence>
<evidence type="ECO:0000256" key="9">
    <source>
        <dbReference type="RuleBase" id="RU003369"/>
    </source>
</evidence>
<dbReference type="PIRSF" id="PIRSF000102">
    <property type="entry name" value="Lac_mal_DH"/>
    <property type="match status" value="1"/>
</dbReference>
<comment type="similarity">
    <text evidence="3">Belongs to the LDH/MDH superfamily. LDH family.</text>
</comment>
<dbReference type="Pfam" id="PF00056">
    <property type="entry name" value="Ldh_1_N"/>
    <property type="match status" value="1"/>
</dbReference>
<reference evidence="13" key="1">
    <citation type="journal article" date="2019" name="Int. J. Syst. Evol. Microbiol.">
        <title>The Global Catalogue of Microorganisms (GCM) 10K type strain sequencing project: providing services to taxonomists for standard genome sequencing and annotation.</title>
        <authorList>
            <consortium name="The Broad Institute Genomics Platform"/>
            <consortium name="The Broad Institute Genome Sequencing Center for Infectious Disease"/>
            <person name="Wu L."/>
            <person name="Ma J."/>
        </authorList>
    </citation>
    <scope>NUCLEOTIDE SEQUENCE [LARGE SCALE GENOMIC DNA]</scope>
    <source>
        <strain evidence="13">CCUG 54939</strain>
    </source>
</reference>
<dbReference type="GO" id="GO:0004459">
    <property type="term" value="F:L-lactate dehydrogenase (NAD+) activity"/>
    <property type="evidence" value="ECO:0007669"/>
    <property type="project" value="UniProtKB-EC"/>
</dbReference>
<dbReference type="PANTHER" id="PTHR43128:SF16">
    <property type="entry name" value="L-LACTATE DEHYDROGENASE"/>
    <property type="match status" value="1"/>
</dbReference>
<name>A0ABV8CQW5_9GAMM</name>
<dbReference type="InterPro" id="IPR022383">
    <property type="entry name" value="Lactate/malate_DH_C"/>
</dbReference>
<evidence type="ECO:0000256" key="2">
    <source>
        <dbReference type="ARBA" id="ARBA00004843"/>
    </source>
</evidence>
<evidence type="ECO:0000256" key="7">
    <source>
        <dbReference type="ARBA" id="ARBA00049258"/>
    </source>
</evidence>
<dbReference type="InterPro" id="IPR001557">
    <property type="entry name" value="L-lactate/malate_DH"/>
</dbReference>
<evidence type="ECO:0000313" key="13">
    <source>
        <dbReference type="Proteomes" id="UP001595692"/>
    </source>
</evidence>
<dbReference type="EMBL" id="JBHSAF010000014">
    <property type="protein sequence ID" value="MFC3914538.1"/>
    <property type="molecule type" value="Genomic_DNA"/>
</dbReference>
<comment type="pathway">
    <text evidence="2">Fermentation; pyruvate fermentation to lactate; (S)-lactate from pyruvate: step 1/1.</text>
</comment>